<accession>A0A919W775</accession>
<protein>
    <submittedName>
        <fullName evidence="1">Uncharacterized protein</fullName>
    </submittedName>
</protein>
<organism evidence="1 2">
    <name type="scientific">Paractinoplanes toevensis</name>
    <dbReference type="NCBI Taxonomy" id="571911"/>
    <lineage>
        <taxon>Bacteria</taxon>
        <taxon>Bacillati</taxon>
        <taxon>Actinomycetota</taxon>
        <taxon>Actinomycetes</taxon>
        <taxon>Micromonosporales</taxon>
        <taxon>Micromonosporaceae</taxon>
        <taxon>Paractinoplanes</taxon>
    </lineage>
</organism>
<dbReference type="EMBL" id="BOQN01000003">
    <property type="protein sequence ID" value="GIM88461.1"/>
    <property type="molecule type" value="Genomic_DNA"/>
</dbReference>
<name>A0A919W775_9ACTN</name>
<dbReference type="AlphaFoldDB" id="A0A919W775"/>
<dbReference type="NCBIfam" id="NF040567">
    <property type="entry name" value="SCO2524_fam"/>
    <property type="match status" value="1"/>
</dbReference>
<reference evidence="1 2" key="1">
    <citation type="submission" date="2021-03" db="EMBL/GenBank/DDBJ databases">
        <title>Whole genome shotgun sequence of Actinoplanes toevensis NBRC 105298.</title>
        <authorList>
            <person name="Komaki H."/>
            <person name="Tamura T."/>
        </authorList>
    </citation>
    <scope>NUCLEOTIDE SEQUENCE [LARGE SCALE GENOMIC DNA]</scope>
    <source>
        <strain evidence="1 2">NBRC 105298</strain>
    </source>
</reference>
<keyword evidence="2" id="KW-1185">Reference proteome</keyword>
<evidence type="ECO:0000313" key="1">
    <source>
        <dbReference type="EMBL" id="GIM88461.1"/>
    </source>
</evidence>
<dbReference type="InterPro" id="IPR049777">
    <property type="entry name" value="SCO2524-like"/>
</dbReference>
<proteinExistence type="predicted"/>
<comment type="caution">
    <text evidence="1">The sequence shown here is derived from an EMBL/GenBank/DDBJ whole genome shotgun (WGS) entry which is preliminary data.</text>
</comment>
<dbReference type="RefSeq" id="WP_213004446.1">
    <property type="nucleotide sequence ID" value="NZ_BOQN01000003.1"/>
</dbReference>
<evidence type="ECO:0000313" key="2">
    <source>
        <dbReference type="Proteomes" id="UP000677082"/>
    </source>
</evidence>
<dbReference type="Proteomes" id="UP000677082">
    <property type="component" value="Unassembled WGS sequence"/>
</dbReference>
<gene>
    <name evidence="1" type="ORF">Ato02nite_002540</name>
</gene>
<sequence>MLQIEPRQEILGIWGRVARISYRDDMWVPGGRARSNSISDAEQLLCILGPATRLRDFRVDDPDEVGGDAEAALSSLGTVIEVPQRLLEALTDYLDRYTGADGTPLFAGGSAFGADSTTATPEQQSQDVVDSFAVSVVLTLAIIDFARGFRRKVRRPEVKKKVDELAEKASTRLTAALIGLLRSFSVNVFRIDDREGAQLLKTLTRDGHSTDRAAQSLHTAVDGIRARLRDDVVGKPGMVPIADLEDNGYLFECGWSWGLVEQAPKVETSVAVGVQRDGVAENKPYLYFTTVAMEAIQELTAKRTQPGGLLTEEQNRLARHLEIRLELTGAYWATVATFGPGRWPLENAPWQTTDGLHTDYYTLLVTALLLHHIAPRPATADLHRIAEVLDDLAERSRISLWAPPDDPATVVHHPGIAFPLVGSEKLGGPRLSWIFADMAPQLLKSTLNLIGLFDHTGDERAKLLELADEIWNHLDHRRERDAAWTGLWDQPIGALPDVPVRHDEVSWYYTKRVVDCLVTAVQVIEGKPPESELVDRLAADLLQMANHRYSRELLRGSPRTGNDMGRIRAGLERARQTHTTAPDIALGYLFEALRELDRVAAAWQNDAG</sequence>